<dbReference type="OrthoDB" id="189688at2157"/>
<dbReference type="Gene3D" id="3.30.160.60">
    <property type="entry name" value="Classic Zinc Finger"/>
    <property type="match status" value="1"/>
</dbReference>
<dbReference type="AlphaFoldDB" id="A0A1G7RXS3"/>
<dbReference type="RefSeq" id="WP_170845425.1">
    <property type="nucleotide sequence ID" value="NZ_FNBK01000016.1"/>
</dbReference>
<dbReference type="STRING" id="660518.SAMN05216218_11677"/>
<feature type="domain" description="C2H2-type" evidence="1">
    <location>
        <begin position="27"/>
        <end position="50"/>
    </location>
</feature>
<name>A0A1G7RXS3_9EURY</name>
<keyword evidence="3" id="KW-1185">Reference proteome</keyword>
<reference evidence="3" key="1">
    <citation type="submission" date="2016-10" db="EMBL/GenBank/DDBJ databases">
        <authorList>
            <person name="Varghese N."/>
            <person name="Submissions S."/>
        </authorList>
    </citation>
    <scope>NUCLEOTIDE SEQUENCE [LARGE SCALE GENOMIC DNA]</scope>
    <source>
        <strain evidence="3">IBRC-M 10760</strain>
    </source>
</reference>
<dbReference type="Proteomes" id="UP000199076">
    <property type="component" value="Unassembled WGS sequence"/>
</dbReference>
<protein>
    <recommendedName>
        <fullName evidence="1">C2H2-type domain-containing protein</fullName>
    </recommendedName>
</protein>
<evidence type="ECO:0000259" key="1">
    <source>
        <dbReference type="PROSITE" id="PS50157"/>
    </source>
</evidence>
<feature type="domain" description="C2H2-type" evidence="1">
    <location>
        <begin position="3"/>
        <end position="25"/>
    </location>
</feature>
<organism evidence="2 3">
    <name type="scientific">Halorientalis regularis</name>
    <dbReference type="NCBI Taxonomy" id="660518"/>
    <lineage>
        <taxon>Archaea</taxon>
        <taxon>Methanobacteriati</taxon>
        <taxon>Methanobacteriota</taxon>
        <taxon>Stenosarchaea group</taxon>
        <taxon>Halobacteria</taxon>
        <taxon>Halobacteriales</taxon>
        <taxon>Haloarculaceae</taxon>
        <taxon>Halorientalis</taxon>
    </lineage>
</organism>
<dbReference type="EMBL" id="FNBK01000016">
    <property type="protein sequence ID" value="SDG15568.1"/>
    <property type="molecule type" value="Genomic_DNA"/>
</dbReference>
<dbReference type="InterPro" id="IPR013087">
    <property type="entry name" value="Znf_C2H2_type"/>
</dbReference>
<evidence type="ECO:0000313" key="3">
    <source>
        <dbReference type="Proteomes" id="UP000199076"/>
    </source>
</evidence>
<evidence type="ECO:0000313" key="2">
    <source>
        <dbReference type="EMBL" id="SDG15568.1"/>
    </source>
</evidence>
<accession>A0A1G7RXS3</accession>
<dbReference type="PROSITE" id="PS00028">
    <property type="entry name" value="ZINC_FINGER_C2H2_1"/>
    <property type="match status" value="1"/>
</dbReference>
<proteinExistence type="predicted"/>
<dbReference type="SUPFAM" id="SSF57667">
    <property type="entry name" value="beta-beta-alpha zinc fingers"/>
    <property type="match status" value="1"/>
</dbReference>
<dbReference type="InterPro" id="IPR036236">
    <property type="entry name" value="Znf_C2H2_sf"/>
</dbReference>
<sequence>MAYACSTCDAEFQSAAGVTQHVALHHDTCAECNEEFDETDQLREHIHESH</sequence>
<gene>
    <name evidence="2" type="ORF">SAMN05216218_11677</name>
</gene>
<dbReference type="SMART" id="SM00355">
    <property type="entry name" value="ZnF_C2H2"/>
    <property type="match status" value="2"/>
</dbReference>
<dbReference type="PROSITE" id="PS50157">
    <property type="entry name" value="ZINC_FINGER_C2H2_2"/>
    <property type="match status" value="2"/>
</dbReference>